<organism evidence="1 2">
    <name type="scientific">Daphnia pulex</name>
    <name type="common">Water flea</name>
    <dbReference type="NCBI Taxonomy" id="6669"/>
    <lineage>
        <taxon>Eukaryota</taxon>
        <taxon>Metazoa</taxon>
        <taxon>Ecdysozoa</taxon>
        <taxon>Arthropoda</taxon>
        <taxon>Crustacea</taxon>
        <taxon>Branchiopoda</taxon>
        <taxon>Diplostraca</taxon>
        <taxon>Cladocera</taxon>
        <taxon>Anomopoda</taxon>
        <taxon>Daphniidae</taxon>
        <taxon>Daphnia</taxon>
    </lineage>
</organism>
<dbReference type="OrthoDB" id="6339422at2759"/>
<dbReference type="PANTHER" id="PTHR33173:SF2">
    <property type="entry name" value="MYND-TYPE DOMAIN-CONTAINING PROTEIN"/>
    <property type="match status" value="1"/>
</dbReference>
<dbReference type="EMBL" id="GL732558">
    <property type="protein sequence ID" value="EFX78200.1"/>
    <property type="molecule type" value="Genomic_DNA"/>
</dbReference>
<dbReference type="AlphaFoldDB" id="E9GQZ1"/>
<evidence type="ECO:0000313" key="2">
    <source>
        <dbReference type="Proteomes" id="UP000000305"/>
    </source>
</evidence>
<gene>
    <name evidence="1" type="ORF">DAPPUDRAFT_246598</name>
</gene>
<reference evidence="1 2" key="1">
    <citation type="journal article" date="2011" name="Science">
        <title>The ecoresponsive genome of Daphnia pulex.</title>
        <authorList>
            <person name="Colbourne J.K."/>
            <person name="Pfrender M.E."/>
            <person name="Gilbert D."/>
            <person name="Thomas W.K."/>
            <person name="Tucker A."/>
            <person name="Oakley T.H."/>
            <person name="Tokishita S."/>
            <person name="Aerts A."/>
            <person name="Arnold G.J."/>
            <person name="Basu M.K."/>
            <person name="Bauer D.J."/>
            <person name="Caceres C.E."/>
            <person name="Carmel L."/>
            <person name="Casola C."/>
            <person name="Choi J.H."/>
            <person name="Detter J.C."/>
            <person name="Dong Q."/>
            <person name="Dusheyko S."/>
            <person name="Eads B.D."/>
            <person name="Frohlich T."/>
            <person name="Geiler-Samerotte K.A."/>
            <person name="Gerlach D."/>
            <person name="Hatcher P."/>
            <person name="Jogdeo S."/>
            <person name="Krijgsveld J."/>
            <person name="Kriventseva E.V."/>
            <person name="Kultz D."/>
            <person name="Laforsch C."/>
            <person name="Lindquist E."/>
            <person name="Lopez J."/>
            <person name="Manak J.R."/>
            <person name="Muller J."/>
            <person name="Pangilinan J."/>
            <person name="Patwardhan R.P."/>
            <person name="Pitluck S."/>
            <person name="Pritham E.J."/>
            <person name="Rechtsteiner A."/>
            <person name="Rho M."/>
            <person name="Rogozin I.B."/>
            <person name="Sakarya O."/>
            <person name="Salamov A."/>
            <person name="Schaack S."/>
            <person name="Shapiro H."/>
            <person name="Shiga Y."/>
            <person name="Skalitzky C."/>
            <person name="Smith Z."/>
            <person name="Souvorov A."/>
            <person name="Sung W."/>
            <person name="Tang Z."/>
            <person name="Tsuchiya D."/>
            <person name="Tu H."/>
            <person name="Vos H."/>
            <person name="Wang M."/>
            <person name="Wolf Y.I."/>
            <person name="Yamagata H."/>
            <person name="Yamada T."/>
            <person name="Ye Y."/>
            <person name="Shaw J.R."/>
            <person name="Andrews J."/>
            <person name="Crease T.J."/>
            <person name="Tang H."/>
            <person name="Lucas S.M."/>
            <person name="Robertson H.M."/>
            <person name="Bork P."/>
            <person name="Koonin E.V."/>
            <person name="Zdobnov E.M."/>
            <person name="Grigoriev I.V."/>
            <person name="Lynch M."/>
            <person name="Boore J.L."/>
        </authorList>
    </citation>
    <scope>NUCLEOTIDE SEQUENCE [LARGE SCALE GENOMIC DNA]</scope>
</reference>
<dbReference type="HOGENOM" id="CLU_098073_0_0_1"/>
<proteinExistence type="predicted"/>
<accession>E9GQZ1</accession>
<keyword evidence="2" id="KW-1185">Reference proteome</keyword>
<dbReference type="PANTHER" id="PTHR33173">
    <property type="match status" value="1"/>
</dbReference>
<evidence type="ECO:0000313" key="1">
    <source>
        <dbReference type="EMBL" id="EFX78200.1"/>
    </source>
</evidence>
<evidence type="ECO:0008006" key="3">
    <source>
        <dbReference type="Google" id="ProtNLM"/>
    </source>
</evidence>
<dbReference type="PhylomeDB" id="E9GQZ1"/>
<sequence length="181" mass="21398">MSRSNAGAAYTYKLYFYAEVDSPNGREYSMRNEEILVKLGTLTDTSEKIEEVSYYTNPLNNLQLYKGAVKPTGLENLWGIAHHAYIVFKTQSWWWSIEKNDAGITIQRSKKIEFVRDKYRRTRRPESFTTGIGCEKSKIIHNRTVKQLVEFIQRKRFVDELYDVFLKNCQNFADKIYDDFF</sequence>
<dbReference type="Proteomes" id="UP000000305">
    <property type="component" value="Unassembled WGS sequence"/>
</dbReference>
<protein>
    <recommendedName>
        <fullName evidence="3">PPPDE domain-containing protein</fullName>
    </recommendedName>
</protein>
<dbReference type="KEGG" id="dpx:DAPPUDRAFT_246598"/>
<dbReference type="OMA" id="IAHHAYI"/>
<name>E9GQZ1_DAPPU</name>
<dbReference type="InParanoid" id="E9GQZ1"/>